<proteinExistence type="predicted"/>
<dbReference type="AlphaFoldDB" id="A0A5N5W7V6"/>
<evidence type="ECO:0000313" key="3">
    <source>
        <dbReference type="Proteomes" id="UP000327000"/>
    </source>
</evidence>
<organism evidence="2 3">
    <name type="scientific">Streptomyces mobaraensis</name>
    <name type="common">Streptoverticillium mobaraense</name>
    <dbReference type="NCBI Taxonomy" id="35621"/>
    <lineage>
        <taxon>Bacteria</taxon>
        <taxon>Bacillati</taxon>
        <taxon>Actinomycetota</taxon>
        <taxon>Actinomycetes</taxon>
        <taxon>Kitasatosporales</taxon>
        <taxon>Streptomycetaceae</taxon>
        <taxon>Streptomyces</taxon>
    </lineage>
</organism>
<evidence type="ECO:0000313" key="2">
    <source>
        <dbReference type="EMBL" id="KAB7843592.1"/>
    </source>
</evidence>
<accession>A0A5N5W7V6</accession>
<evidence type="ECO:0000256" key="1">
    <source>
        <dbReference type="SAM" id="MobiDB-lite"/>
    </source>
</evidence>
<feature type="compositionally biased region" description="Low complexity" evidence="1">
    <location>
        <begin position="72"/>
        <end position="84"/>
    </location>
</feature>
<dbReference type="EMBL" id="VOKX01000032">
    <property type="protein sequence ID" value="KAB7843592.1"/>
    <property type="molecule type" value="Genomic_DNA"/>
</dbReference>
<comment type="caution">
    <text evidence="2">The sequence shown here is derived from an EMBL/GenBank/DDBJ whole genome shotgun (WGS) entry which is preliminary data.</text>
</comment>
<feature type="compositionally biased region" description="Basic and acidic residues" evidence="1">
    <location>
        <begin position="25"/>
        <end position="35"/>
    </location>
</feature>
<sequence>MAVVVVVDRAPFPALIVSPAPGRITQEREVTDPYRYDPMGSASPGGYAGEQSSAGQPGAGPAGSTKDTLGPTVQSTTSGVSSTVNAALRQC</sequence>
<name>A0A5N5W7V6_STRMB</name>
<reference evidence="2 3" key="1">
    <citation type="journal article" date="2019" name="Microb. Cell Fact.">
        <title>Exploring novel herbicidin analogues by transcriptional regulator overexpression and MS/MS molecular networking.</title>
        <authorList>
            <person name="Shi Y."/>
            <person name="Gu R."/>
            <person name="Li Y."/>
            <person name="Wang X."/>
            <person name="Ren W."/>
            <person name="Li X."/>
            <person name="Wang L."/>
            <person name="Xie Y."/>
            <person name="Hong B."/>
        </authorList>
    </citation>
    <scope>NUCLEOTIDE SEQUENCE [LARGE SCALE GENOMIC DNA]</scope>
    <source>
        <strain evidence="2 3">US-43</strain>
    </source>
</reference>
<feature type="region of interest" description="Disordered" evidence="1">
    <location>
        <begin position="19"/>
        <end position="91"/>
    </location>
</feature>
<keyword evidence="3" id="KW-1185">Reference proteome</keyword>
<dbReference type="RefSeq" id="WP_152264007.1">
    <property type="nucleotide sequence ID" value="NZ_VOKX01000032.1"/>
</dbReference>
<dbReference type="Proteomes" id="UP000327000">
    <property type="component" value="Unassembled WGS sequence"/>
</dbReference>
<protein>
    <submittedName>
        <fullName evidence="2">Uncharacterized protein</fullName>
    </submittedName>
</protein>
<gene>
    <name evidence="2" type="ORF">FRZ00_16610</name>
</gene>